<dbReference type="Pfam" id="PF00172">
    <property type="entry name" value="Zn_clus"/>
    <property type="match status" value="1"/>
</dbReference>
<evidence type="ECO:0000313" key="6">
    <source>
        <dbReference type="Proteomes" id="UP000305067"/>
    </source>
</evidence>
<name>A0A5C3QDX2_9AGAR</name>
<dbReference type="GO" id="GO:0008270">
    <property type="term" value="F:zinc ion binding"/>
    <property type="evidence" value="ECO:0007669"/>
    <property type="project" value="InterPro"/>
</dbReference>
<feature type="compositionally biased region" description="Polar residues" evidence="3">
    <location>
        <begin position="659"/>
        <end position="670"/>
    </location>
</feature>
<accession>A0A5C3QDX2</accession>
<dbReference type="InterPro" id="IPR007219">
    <property type="entry name" value="XnlR_reg_dom"/>
</dbReference>
<dbReference type="CDD" id="cd00067">
    <property type="entry name" value="GAL4"/>
    <property type="match status" value="1"/>
</dbReference>
<proteinExistence type="predicted"/>
<keyword evidence="2" id="KW-0539">Nucleus</keyword>
<dbReference type="SUPFAM" id="SSF57701">
    <property type="entry name" value="Zn2/Cys6 DNA-binding domain"/>
    <property type="match status" value="1"/>
</dbReference>
<feature type="region of interest" description="Disordered" evidence="3">
    <location>
        <begin position="658"/>
        <end position="728"/>
    </location>
</feature>
<dbReference type="OrthoDB" id="4456959at2759"/>
<protein>
    <submittedName>
        <fullName evidence="5">Fungal-specific transcription factor domain-containing protein</fullName>
    </submittedName>
</protein>
<dbReference type="Gene3D" id="4.10.240.10">
    <property type="entry name" value="Zn(2)-C6 fungal-type DNA-binding domain"/>
    <property type="match status" value="1"/>
</dbReference>
<gene>
    <name evidence="5" type="ORF">BDV98DRAFT_176187</name>
</gene>
<dbReference type="PROSITE" id="PS00463">
    <property type="entry name" value="ZN2_CY6_FUNGAL_1"/>
    <property type="match status" value="1"/>
</dbReference>
<dbReference type="SMART" id="SM00906">
    <property type="entry name" value="Fungal_trans"/>
    <property type="match status" value="1"/>
</dbReference>
<feature type="compositionally biased region" description="Pro residues" evidence="3">
    <location>
        <begin position="688"/>
        <end position="697"/>
    </location>
</feature>
<dbReference type="STRING" id="1884261.A0A5C3QDX2"/>
<dbReference type="PANTHER" id="PTHR46910:SF38">
    <property type="entry name" value="ZN(2)-C6 FUNGAL-TYPE DOMAIN-CONTAINING PROTEIN"/>
    <property type="match status" value="1"/>
</dbReference>
<dbReference type="EMBL" id="ML178834">
    <property type="protein sequence ID" value="TFK99279.1"/>
    <property type="molecule type" value="Genomic_DNA"/>
</dbReference>
<dbReference type="GO" id="GO:0003677">
    <property type="term" value="F:DNA binding"/>
    <property type="evidence" value="ECO:0007669"/>
    <property type="project" value="InterPro"/>
</dbReference>
<evidence type="ECO:0000256" key="3">
    <source>
        <dbReference type="SAM" id="MobiDB-lite"/>
    </source>
</evidence>
<keyword evidence="6" id="KW-1185">Reference proteome</keyword>
<dbReference type="GO" id="GO:0000981">
    <property type="term" value="F:DNA-binding transcription factor activity, RNA polymerase II-specific"/>
    <property type="evidence" value="ECO:0007669"/>
    <property type="project" value="InterPro"/>
</dbReference>
<dbReference type="GO" id="GO:0006351">
    <property type="term" value="P:DNA-templated transcription"/>
    <property type="evidence" value="ECO:0007669"/>
    <property type="project" value="InterPro"/>
</dbReference>
<reference evidence="5 6" key="1">
    <citation type="journal article" date="2019" name="Nat. Ecol. Evol.">
        <title>Megaphylogeny resolves global patterns of mushroom evolution.</title>
        <authorList>
            <person name="Varga T."/>
            <person name="Krizsan K."/>
            <person name="Foldi C."/>
            <person name="Dima B."/>
            <person name="Sanchez-Garcia M."/>
            <person name="Sanchez-Ramirez S."/>
            <person name="Szollosi G.J."/>
            <person name="Szarkandi J.G."/>
            <person name="Papp V."/>
            <person name="Albert L."/>
            <person name="Andreopoulos W."/>
            <person name="Angelini C."/>
            <person name="Antonin V."/>
            <person name="Barry K.W."/>
            <person name="Bougher N.L."/>
            <person name="Buchanan P."/>
            <person name="Buyck B."/>
            <person name="Bense V."/>
            <person name="Catcheside P."/>
            <person name="Chovatia M."/>
            <person name="Cooper J."/>
            <person name="Damon W."/>
            <person name="Desjardin D."/>
            <person name="Finy P."/>
            <person name="Geml J."/>
            <person name="Haridas S."/>
            <person name="Hughes K."/>
            <person name="Justo A."/>
            <person name="Karasinski D."/>
            <person name="Kautmanova I."/>
            <person name="Kiss B."/>
            <person name="Kocsube S."/>
            <person name="Kotiranta H."/>
            <person name="LaButti K.M."/>
            <person name="Lechner B.E."/>
            <person name="Liimatainen K."/>
            <person name="Lipzen A."/>
            <person name="Lukacs Z."/>
            <person name="Mihaltcheva S."/>
            <person name="Morgado L.N."/>
            <person name="Niskanen T."/>
            <person name="Noordeloos M.E."/>
            <person name="Ohm R.A."/>
            <person name="Ortiz-Santana B."/>
            <person name="Ovrebo C."/>
            <person name="Racz N."/>
            <person name="Riley R."/>
            <person name="Savchenko A."/>
            <person name="Shiryaev A."/>
            <person name="Soop K."/>
            <person name="Spirin V."/>
            <person name="Szebenyi C."/>
            <person name="Tomsovsky M."/>
            <person name="Tulloss R.E."/>
            <person name="Uehling J."/>
            <person name="Grigoriev I.V."/>
            <person name="Vagvolgyi C."/>
            <person name="Papp T."/>
            <person name="Martin F.M."/>
            <person name="Miettinen O."/>
            <person name="Hibbett D.S."/>
            <person name="Nagy L.G."/>
        </authorList>
    </citation>
    <scope>NUCLEOTIDE SEQUENCE [LARGE SCALE GENOMIC DNA]</scope>
    <source>
        <strain evidence="5 6">CBS 309.79</strain>
    </source>
</reference>
<dbReference type="InterPro" id="IPR050987">
    <property type="entry name" value="AtrR-like"/>
</dbReference>
<feature type="compositionally biased region" description="Polar residues" evidence="3">
    <location>
        <begin position="752"/>
        <end position="769"/>
    </location>
</feature>
<feature type="domain" description="Zn(2)-C6 fungal-type" evidence="4">
    <location>
        <begin position="32"/>
        <end position="65"/>
    </location>
</feature>
<feature type="region of interest" description="Disordered" evidence="3">
    <location>
        <begin position="752"/>
        <end position="776"/>
    </location>
</feature>
<dbReference type="Pfam" id="PF04082">
    <property type="entry name" value="Fungal_trans"/>
    <property type="match status" value="1"/>
</dbReference>
<sequence>MSSSSDEFTNCNEISSFVVDSIPTKKRKLLRACDVCRRRKIRCDGAETVENSCSNCAKHDLVCAYGGGPKQLVPTKGYVEELEQKAIELQTLLQKVGRVLRSGQPACTAAHLDQLLPQVDLSSDEVLNELPEWNTSTIYSLAQLKIQHSIEQMDEQTNSDTTHADVSEVLNEPNRFWGKSSSFTLVKEAMELKSSQVEPGSPSPSPPHVRRREFWEPQPWETWFGTESPRPRFVFPEQDLLVSLVDLFFEHINLFTPLLHRPTFEKGLQSGLHYRDSGFATVVLLVCATASRHSTDPRVLAGPSTATRSCGWKWYNQVELLSSSLMTPATLYDLQAYCLALEFFRGNAAPQNCWTLVGIAIRLAQDVGAHRSKTFGSKPRSVEAELWKRAWWILVMNDRDTSAAAGRPCITHDEFHDVALPTECDDEFWDHPDPEKAWKQAPGVPCKVAYFNSYMKQNQILAHILYLLYCIGKPKHMYGVPDPEEWEPKIVAELDSSLNRWVDTIPQHLRWNPEQRNRDWRRQSISLYAQYYFLQIWIHRQFISSGSPSDLKHVNVSYPSLAICTNAARACCHLITPEEDKHLTIVFRIQWFLFSSAVVLLLNVFAGRKAGIEPHTSKDMQDVYKAMEMIKRNEDRFQSSGKLWDVLWELGSAGDLPLPSSTVPSNSRSVNMKPAPAPLQPGGATAGYPPPPEPSTPPFAQHSPSSSASDSPASAHRAPQQSSYAGHAQPVASLPLAADELAKLPMYSWTPAVSSNVPSRGVASNTNPITGLRPEK</sequence>
<keyword evidence="1" id="KW-0479">Metal-binding</keyword>
<dbReference type="PANTHER" id="PTHR46910">
    <property type="entry name" value="TRANSCRIPTION FACTOR PDR1"/>
    <property type="match status" value="1"/>
</dbReference>
<dbReference type="AlphaFoldDB" id="A0A5C3QDX2"/>
<feature type="compositionally biased region" description="Low complexity" evidence="3">
    <location>
        <begin position="698"/>
        <end position="719"/>
    </location>
</feature>
<organism evidence="5 6">
    <name type="scientific">Pterulicium gracile</name>
    <dbReference type="NCBI Taxonomy" id="1884261"/>
    <lineage>
        <taxon>Eukaryota</taxon>
        <taxon>Fungi</taxon>
        <taxon>Dikarya</taxon>
        <taxon>Basidiomycota</taxon>
        <taxon>Agaricomycotina</taxon>
        <taxon>Agaricomycetes</taxon>
        <taxon>Agaricomycetidae</taxon>
        <taxon>Agaricales</taxon>
        <taxon>Pleurotineae</taxon>
        <taxon>Pterulaceae</taxon>
        <taxon>Pterulicium</taxon>
    </lineage>
</organism>
<dbReference type="PROSITE" id="PS50048">
    <property type="entry name" value="ZN2_CY6_FUNGAL_2"/>
    <property type="match status" value="1"/>
</dbReference>
<dbReference type="Proteomes" id="UP000305067">
    <property type="component" value="Unassembled WGS sequence"/>
</dbReference>
<evidence type="ECO:0000259" key="4">
    <source>
        <dbReference type="PROSITE" id="PS50048"/>
    </source>
</evidence>
<dbReference type="InterPro" id="IPR001138">
    <property type="entry name" value="Zn2Cys6_DnaBD"/>
</dbReference>
<dbReference type="SMART" id="SM00066">
    <property type="entry name" value="GAL4"/>
    <property type="match status" value="1"/>
</dbReference>
<evidence type="ECO:0000313" key="5">
    <source>
        <dbReference type="EMBL" id="TFK99279.1"/>
    </source>
</evidence>
<evidence type="ECO:0000256" key="2">
    <source>
        <dbReference type="ARBA" id="ARBA00023242"/>
    </source>
</evidence>
<dbReference type="CDD" id="cd12148">
    <property type="entry name" value="fungal_TF_MHR"/>
    <property type="match status" value="1"/>
</dbReference>
<dbReference type="InterPro" id="IPR036864">
    <property type="entry name" value="Zn2-C6_fun-type_DNA-bd_sf"/>
</dbReference>
<evidence type="ECO:0000256" key="1">
    <source>
        <dbReference type="ARBA" id="ARBA00022723"/>
    </source>
</evidence>